<feature type="domain" description="Cdc37 N-terminal" evidence="9">
    <location>
        <begin position="153"/>
        <end position="358"/>
    </location>
</feature>
<dbReference type="GO" id="GO:0051082">
    <property type="term" value="F:unfolded protein binding"/>
    <property type="evidence" value="ECO:0007669"/>
    <property type="project" value="TreeGrafter"/>
</dbReference>
<keyword evidence="6" id="KW-0175">Coiled coil</keyword>
<evidence type="ECO:0000313" key="10">
    <source>
        <dbReference type="EMBL" id="KAG5458279.1"/>
    </source>
</evidence>
<feature type="domain" description="Cdc37 Hsp90 binding" evidence="8">
    <location>
        <begin position="346"/>
        <end position="526"/>
    </location>
</feature>
<feature type="compositionally biased region" description="Basic and acidic residues" evidence="7">
    <location>
        <begin position="244"/>
        <end position="259"/>
    </location>
</feature>
<organism evidence="10 11">
    <name type="scientific">Olpidium bornovanus</name>
    <dbReference type="NCBI Taxonomy" id="278681"/>
    <lineage>
        <taxon>Eukaryota</taxon>
        <taxon>Fungi</taxon>
        <taxon>Fungi incertae sedis</taxon>
        <taxon>Olpidiomycota</taxon>
        <taxon>Olpidiomycotina</taxon>
        <taxon>Olpidiomycetes</taxon>
        <taxon>Olpidiales</taxon>
        <taxon>Olpidiaceae</taxon>
        <taxon>Olpidium</taxon>
    </lineage>
</organism>
<feature type="compositionally biased region" description="Basic and acidic residues" evidence="7">
    <location>
        <begin position="103"/>
        <end position="119"/>
    </location>
</feature>
<sequence>EESARAQACTPPSRHAEFVQGNFRAELRKGEVRARSEEFGPWFPGKLTLPRAPAPSARLSVERFGCGQCATHAGHVRERSVALGAGPTAAAAGDSLSSSARLRQREPAQREEERGQARSEKKRRTGQREGEEEEGEEEDEEEEEEVTPPVMSALNYSKWDHIELSDDEDIECHPNVDKKSLIRWKQQEIHRQREERNAKIKDLTAETETNVVLLGRLESLLSEMPRALSSSAAAESPVAAVNRSSDELKAAGERPDAARHAPGAPAYDTMVAALLVQIASEATKEAGAGEGGAKPPAEEDDPTRRARQAEAILKKLEEHKAKLVSRQQQALEELLKTKKEAESKLSVDDLCKPGFDCTVTFPVAFSASLQTDAIAPAGSTGGGGDDDDEEEEDIVTSDVAREFSKLDSLEKSFAFISKHPYIVSESKSDEILAAAFEAQMLGKEKTARRFSPENGFTVAFCTFRLLYNGCPNFPVSRVPVVPGRRMAKPGKALDMFSKDVHGTYTHIQKRCKILKEEKAAKAAEGGGRETIQLFTPDASKPINFQLPTEDTNPAGLAIFNAFPQEFREALVTKDLEKVNKVLGNMECAEAE</sequence>
<feature type="region of interest" description="Disordered" evidence="7">
    <location>
        <begin position="374"/>
        <end position="394"/>
    </location>
</feature>
<dbReference type="InterPro" id="IPR004918">
    <property type="entry name" value="Cdc37"/>
</dbReference>
<dbReference type="AlphaFoldDB" id="A0A8H7ZRX2"/>
<reference evidence="10 11" key="1">
    <citation type="journal article" name="Sci. Rep.">
        <title>Genome-scale phylogenetic analyses confirm Olpidium as the closest living zoosporic fungus to the non-flagellated, terrestrial fungi.</title>
        <authorList>
            <person name="Chang Y."/>
            <person name="Rochon D."/>
            <person name="Sekimoto S."/>
            <person name="Wang Y."/>
            <person name="Chovatia M."/>
            <person name="Sandor L."/>
            <person name="Salamov A."/>
            <person name="Grigoriev I.V."/>
            <person name="Stajich J.E."/>
            <person name="Spatafora J.W."/>
        </authorList>
    </citation>
    <scope>NUCLEOTIDE SEQUENCE [LARGE SCALE GENOMIC DNA]</scope>
    <source>
        <strain evidence="10">S191</strain>
    </source>
</reference>
<keyword evidence="10" id="KW-0418">Kinase</keyword>
<feature type="non-terminal residue" evidence="10">
    <location>
        <position position="591"/>
    </location>
</feature>
<dbReference type="Pfam" id="PF08565">
    <property type="entry name" value="CDC37_M"/>
    <property type="match status" value="1"/>
</dbReference>
<feature type="compositionally biased region" description="Acidic residues" evidence="7">
    <location>
        <begin position="130"/>
        <end position="146"/>
    </location>
</feature>
<feature type="compositionally biased region" description="Low complexity" evidence="7">
    <location>
        <begin position="84"/>
        <end position="101"/>
    </location>
</feature>
<accession>A0A8H7ZRX2</accession>
<dbReference type="InterPro" id="IPR013874">
    <property type="entry name" value="Cdc37_Hsp90-bd"/>
</dbReference>
<comment type="subcellular location">
    <subcellularLocation>
        <location evidence="1">Cytoplasm</location>
    </subcellularLocation>
</comment>
<dbReference type="GO" id="GO:0031072">
    <property type="term" value="F:heat shock protein binding"/>
    <property type="evidence" value="ECO:0007669"/>
    <property type="project" value="TreeGrafter"/>
</dbReference>
<feature type="non-terminal residue" evidence="10">
    <location>
        <position position="1"/>
    </location>
</feature>
<dbReference type="GO" id="GO:0019901">
    <property type="term" value="F:protein kinase binding"/>
    <property type="evidence" value="ECO:0007669"/>
    <property type="project" value="InterPro"/>
</dbReference>
<comment type="caution">
    <text evidence="10">The sequence shown here is derived from an EMBL/GenBank/DDBJ whole genome shotgun (WGS) entry which is preliminary data.</text>
</comment>
<dbReference type="PANTHER" id="PTHR12800:SF4">
    <property type="entry name" value="HSP90 CO-CHAPERONE CDC37"/>
    <property type="match status" value="1"/>
</dbReference>
<dbReference type="GO" id="GO:0016301">
    <property type="term" value="F:kinase activity"/>
    <property type="evidence" value="ECO:0007669"/>
    <property type="project" value="UniProtKB-KW"/>
</dbReference>
<dbReference type="InterPro" id="IPR013855">
    <property type="entry name" value="Cdc37_N_dom"/>
</dbReference>
<proteinExistence type="inferred from homology"/>
<evidence type="ECO:0000256" key="5">
    <source>
        <dbReference type="ARBA" id="ARBA00031396"/>
    </source>
</evidence>
<dbReference type="GO" id="GO:0050821">
    <property type="term" value="P:protein stabilization"/>
    <property type="evidence" value="ECO:0007669"/>
    <property type="project" value="TreeGrafter"/>
</dbReference>
<keyword evidence="4" id="KW-0143">Chaperone</keyword>
<gene>
    <name evidence="10" type="ORF">BJ554DRAFT_1525</name>
</gene>
<keyword evidence="10" id="KW-0808">Transferase</keyword>
<dbReference type="SMART" id="SM01071">
    <property type="entry name" value="CDC37_N"/>
    <property type="match status" value="1"/>
</dbReference>
<dbReference type="OrthoDB" id="440202at2759"/>
<feature type="coiled-coil region" evidence="6">
    <location>
        <begin position="306"/>
        <end position="344"/>
    </location>
</feature>
<comment type="similarity">
    <text evidence="2">Belongs to the CDC37 family.</text>
</comment>
<keyword evidence="3" id="KW-0963">Cytoplasm</keyword>
<evidence type="ECO:0000256" key="2">
    <source>
        <dbReference type="ARBA" id="ARBA00006222"/>
    </source>
</evidence>
<feature type="region of interest" description="Disordered" evidence="7">
    <location>
        <begin position="284"/>
        <end position="305"/>
    </location>
</feature>
<dbReference type="Proteomes" id="UP000673691">
    <property type="component" value="Unassembled WGS sequence"/>
</dbReference>
<dbReference type="InterPro" id="IPR038189">
    <property type="entry name" value="Cdc37_Hsp90-bd_sf"/>
</dbReference>
<dbReference type="GO" id="GO:0005737">
    <property type="term" value="C:cytoplasm"/>
    <property type="evidence" value="ECO:0007669"/>
    <property type="project" value="UniProtKB-SubCell"/>
</dbReference>
<evidence type="ECO:0000256" key="4">
    <source>
        <dbReference type="ARBA" id="ARBA00023186"/>
    </source>
</evidence>
<evidence type="ECO:0000259" key="9">
    <source>
        <dbReference type="SMART" id="SM01071"/>
    </source>
</evidence>
<dbReference type="Pfam" id="PF08564">
    <property type="entry name" value="CDC37_C"/>
    <property type="match status" value="1"/>
</dbReference>
<feature type="region of interest" description="Disordered" evidence="7">
    <location>
        <begin position="230"/>
        <end position="264"/>
    </location>
</feature>
<dbReference type="GO" id="GO:0051087">
    <property type="term" value="F:protein-folding chaperone binding"/>
    <property type="evidence" value="ECO:0007669"/>
    <property type="project" value="TreeGrafter"/>
</dbReference>
<dbReference type="Pfam" id="PF03234">
    <property type="entry name" value="CDC37_N"/>
    <property type="match status" value="1"/>
</dbReference>
<evidence type="ECO:0000259" key="8">
    <source>
        <dbReference type="SMART" id="SM01070"/>
    </source>
</evidence>
<evidence type="ECO:0000313" key="11">
    <source>
        <dbReference type="Proteomes" id="UP000673691"/>
    </source>
</evidence>
<feature type="region of interest" description="Disordered" evidence="7">
    <location>
        <begin position="84"/>
        <end position="154"/>
    </location>
</feature>
<keyword evidence="11" id="KW-1185">Reference proteome</keyword>
<evidence type="ECO:0000256" key="6">
    <source>
        <dbReference type="SAM" id="Coils"/>
    </source>
</evidence>
<evidence type="ECO:0000256" key="1">
    <source>
        <dbReference type="ARBA" id="ARBA00004496"/>
    </source>
</evidence>
<dbReference type="SMART" id="SM01070">
    <property type="entry name" value="CDC37_M"/>
    <property type="match status" value="1"/>
</dbReference>
<dbReference type="GO" id="GO:0006457">
    <property type="term" value="P:protein folding"/>
    <property type="evidence" value="ECO:0007669"/>
    <property type="project" value="TreeGrafter"/>
</dbReference>
<name>A0A8H7ZRX2_9FUNG</name>
<protein>
    <recommendedName>
        <fullName evidence="5">Hsp90 chaperone protein kinase-targeting subunit</fullName>
    </recommendedName>
</protein>
<feature type="compositionally biased region" description="Acidic residues" evidence="7">
    <location>
        <begin position="384"/>
        <end position="394"/>
    </location>
</feature>
<dbReference type="SUPFAM" id="SSF101391">
    <property type="entry name" value="Hsp90 co-chaperone CDC37"/>
    <property type="match status" value="1"/>
</dbReference>
<dbReference type="PANTHER" id="PTHR12800">
    <property type="entry name" value="CDC37-RELATED"/>
    <property type="match status" value="1"/>
</dbReference>
<dbReference type="EMBL" id="JAEFCI010008738">
    <property type="protein sequence ID" value="KAG5458279.1"/>
    <property type="molecule type" value="Genomic_DNA"/>
</dbReference>
<evidence type="ECO:0000256" key="7">
    <source>
        <dbReference type="SAM" id="MobiDB-lite"/>
    </source>
</evidence>
<dbReference type="Gene3D" id="1.20.58.610">
    <property type="entry name" value="Cdc37, Hsp90 binding domain"/>
    <property type="match status" value="1"/>
</dbReference>
<dbReference type="InterPro" id="IPR013873">
    <property type="entry name" value="Cdc37_C"/>
</dbReference>
<evidence type="ECO:0000256" key="3">
    <source>
        <dbReference type="ARBA" id="ARBA00022490"/>
    </source>
</evidence>
<feature type="compositionally biased region" description="Low complexity" evidence="7">
    <location>
        <begin position="230"/>
        <end position="240"/>
    </location>
</feature>